<organism evidence="3 4">
    <name type="scientific">Elongatibacter sediminis</name>
    <dbReference type="NCBI Taxonomy" id="3119006"/>
    <lineage>
        <taxon>Bacteria</taxon>
        <taxon>Pseudomonadati</taxon>
        <taxon>Pseudomonadota</taxon>
        <taxon>Gammaproteobacteria</taxon>
        <taxon>Chromatiales</taxon>
        <taxon>Wenzhouxiangellaceae</taxon>
        <taxon>Elongatibacter</taxon>
    </lineage>
</organism>
<dbReference type="InterPro" id="IPR052698">
    <property type="entry name" value="MoCofactor_Util/Proc"/>
</dbReference>
<protein>
    <submittedName>
        <fullName evidence="3">XdhC family protein</fullName>
    </submittedName>
</protein>
<dbReference type="Pfam" id="PF13478">
    <property type="entry name" value="XdhC_C"/>
    <property type="match status" value="1"/>
</dbReference>
<dbReference type="PANTHER" id="PTHR30388">
    <property type="entry name" value="ALDEHYDE OXIDOREDUCTASE MOLYBDENUM COFACTOR ASSEMBLY PROTEIN"/>
    <property type="match status" value="1"/>
</dbReference>
<dbReference type="InterPro" id="IPR003777">
    <property type="entry name" value="XdhC_CoxI"/>
</dbReference>
<dbReference type="PANTHER" id="PTHR30388:SF4">
    <property type="entry name" value="MOLYBDENUM COFACTOR INSERTION CHAPERONE PAOD"/>
    <property type="match status" value="1"/>
</dbReference>
<name>A0AAW9R7P9_9GAMM</name>
<feature type="domain" description="XdhC- CoxI" evidence="1">
    <location>
        <begin position="16"/>
        <end position="81"/>
    </location>
</feature>
<dbReference type="EMBL" id="JAZHOG010000003">
    <property type="protein sequence ID" value="MEJ8567257.1"/>
    <property type="molecule type" value="Genomic_DNA"/>
</dbReference>
<gene>
    <name evidence="3" type="ORF">V3330_06425</name>
</gene>
<keyword evidence="4" id="KW-1185">Reference proteome</keyword>
<feature type="domain" description="XdhC Rossmann" evidence="2">
    <location>
        <begin position="200"/>
        <end position="340"/>
    </location>
</feature>
<comment type="caution">
    <text evidence="3">The sequence shown here is derived from an EMBL/GenBank/DDBJ whole genome shotgun (WGS) entry which is preliminary data.</text>
</comment>
<evidence type="ECO:0000313" key="3">
    <source>
        <dbReference type="EMBL" id="MEJ8567257.1"/>
    </source>
</evidence>
<evidence type="ECO:0000313" key="4">
    <source>
        <dbReference type="Proteomes" id="UP001359886"/>
    </source>
</evidence>
<dbReference type="InterPro" id="IPR027051">
    <property type="entry name" value="XdhC_Rossmann_dom"/>
</dbReference>
<accession>A0AAW9R7P9</accession>
<dbReference type="Proteomes" id="UP001359886">
    <property type="component" value="Unassembled WGS sequence"/>
</dbReference>
<dbReference type="AlphaFoldDB" id="A0AAW9R7P9"/>
<sequence>MHLGTTALLEFYNRHRDDESLVLVTITGIVGSTYRKPGAMMLIAPDHEYEGMISGGCLEGDLLHHADEVFASGEPKSVTYDMHAGEDLVWGLGIGCDGVIHLLLQRLDPPGDCAMLDWIRSSLEAGDSVLIGLVCRPGETGFSLGDIGLIDAAGRQFGHESLAELCRSHAAETWPGWRYREAEHDGAGAMLINVPPQPRVLLCGAGPDAVPVARQFDALGWHCTVVDHRPAYARPDRFPAGCEVVQTRPPQLQEHVELEGLDAAVIMSHNLDNDADYLRQLAPVSASGGLAYLGVLGPTTRRDRLRDMAECQELPVRGPVGLDIGAELPEGIALSIAAEIHAVLNLRDGLALTGKGRK</sequence>
<dbReference type="RefSeq" id="WP_354694570.1">
    <property type="nucleotide sequence ID" value="NZ_JAZHOG010000003.1"/>
</dbReference>
<evidence type="ECO:0000259" key="2">
    <source>
        <dbReference type="Pfam" id="PF13478"/>
    </source>
</evidence>
<dbReference type="Gene3D" id="3.40.50.720">
    <property type="entry name" value="NAD(P)-binding Rossmann-like Domain"/>
    <property type="match status" value="1"/>
</dbReference>
<proteinExistence type="predicted"/>
<dbReference type="Pfam" id="PF02625">
    <property type="entry name" value="XdhC_CoxI"/>
    <property type="match status" value="1"/>
</dbReference>
<reference evidence="3 4" key="1">
    <citation type="submission" date="2024-02" db="EMBL/GenBank/DDBJ databases">
        <title>A novel Wenzhouxiangellaceae bacterium, isolated from coastal sediments.</title>
        <authorList>
            <person name="Du Z.-J."/>
            <person name="Ye Y.-Q."/>
            <person name="Zhang X.-Y."/>
        </authorList>
    </citation>
    <scope>NUCLEOTIDE SEQUENCE [LARGE SCALE GENOMIC DNA]</scope>
    <source>
        <strain evidence="3 4">CH-27</strain>
    </source>
</reference>
<evidence type="ECO:0000259" key="1">
    <source>
        <dbReference type="Pfam" id="PF02625"/>
    </source>
</evidence>